<gene>
    <name evidence="1" type="ORF">BO71DRAFT_397538</name>
</gene>
<name>A0A319DFD6_9EURO</name>
<sequence>MCKRTYNITTRACRHKVETPGSLIPDDGCNNCGTEKGRNNNIASTTSHIPCDDCMAKGLWAQTTDGKWYDVATGGPQQFTADFKFPCQFSM</sequence>
<keyword evidence="2" id="KW-1185">Reference proteome</keyword>
<dbReference type="EMBL" id="KZ825844">
    <property type="protein sequence ID" value="PYH96029.1"/>
    <property type="molecule type" value="Genomic_DNA"/>
</dbReference>
<proteinExistence type="predicted"/>
<protein>
    <submittedName>
        <fullName evidence="1">Uncharacterized protein</fullName>
    </submittedName>
</protein>
<accession>A0A319DFD6</accession>
<reference evidence="1 2" key="1">
    <citation type="submission" date="2018-02" db="EMBL/GenBank/DDBJ databases">
        <title>The genomes of Aspergillus section Nigri reveals drivers in fungal speciation.</title>
        <authorList>
            <consortium name="DOE Joint Genome Institute"/>
            <person name="Vesth T.C."/>
            <person name="Nybo J."/>
            <person name="Theobald S."/>
            <person name="Brandl J."/>
            <person name="Frisvad J.C."/>
            <person name="Nielsen K.F."/>
            <person name="Lyhne E.K."/>
            <person name="Kogle M.E."/>
            <person name="Kuo A."/>
            <person name="Riley R."/>
            <person name="Clum A."/>
            <person name="Nolan M."/>
            <person name="Lipzen A."/>
            <person name="Salamov A."/>
            <person name="Henrissat B."/>
            <person name="Wiebenga A."/>
            <person name="De vries R.P."/>
            <person name="Grigoriev I.V."/>
            <person name="Mortensen U.H."/>
            <person name="Andersen M.R."/>
            <person name="Baker S.E."/>
        </authorList>
    </citation>
    <scope>NUCLEOTIDE SEQUENCE [LARGE SCALE GENOMIC DNA]</scope>
    <source>
        <strain evidence="1 2">CBS 707.79</strain>
    </source>
</reference>
<dbReference type="Proteomes" id="UP000247810">
    <property type="component" value="Unassembled WGS sequence"/>
</dbReference>
<organism evidence="1 2">
    <name type="scientific">Aspergillus ellipticus CBS 707.79</name>
    <dbReference type="NCBI Taxonomy" id="1448320"/>
    <lineage>
        <taxon>Eukaryota</taxon>
        <taxon>Fungi</taxon>
        <taxon>Dikarya</taxon>
        <taxon>Ascomycota</taxon>
        <taxon>Pezizomycotina</taxon>
        <taxon>Eurotiomycetes</taxon>
        <taxon>Eurotiomycetidae</taxon>
        <taxon>Eurotiales</taxon>
        <taxon>Aspergillaceae</taxon>
        <taxon>Aspergillus</taxon>
        <taxon>Aspergillus subgen. Circumdati</taxon>
    </lineage>
</organism>
<evidence type="ECO:0000313" key="2">
    <source>
        <dbReference type="Proteomes" id="UP000247810"/>
    </source>
</evidence>
<dbReference type="AlphaFoldDB" id="A0A319DFD6"/>
<dbReference type="VEuPathDB" id="FungiDB:BO71DRAFT_397538"/>
<dbReference type="OrthoDB" id="5448074at2759"/>
<evidence type="ECO:0000313" key="1">
    <source>
        <dbReference type="EMBL" id="PYH96029.1"/>
    </source>
</evidence>